<organism evidence="1 2">
    <name type="scientific">Phascolomyces articulosus</name>
    <dbReference type="NCBI Taxonomy" id="60185"/>
    <lineage>
        <taxon>Eukaryota</taxon>
        <taxon>Fungi</taxon>
        <taxon>Fungi incertae sedis</taxon>
        <taxon>Mucoromycota</taxon>
        <taxon>Mucoromycotina</taxon>
        <taxon>Mucoromycetes</taxon>
        <taxon>Mucorales</taxon>
        <taxon>Lichtheimiaceae</taxon>
        <taxon>Phascolomyces</taxon>
    </lineage>
</organism>
<evidence type="ECO:0000313" key="2">
    <source>
        <dbReference type="Proteomes" id="UP001209540"/>
    </source>
</evidence>
<dbReference type="AlphaFoldDB" id="A0AAD5PJK0"/>
<protein>
    <submittedName>
        <fullName evidence="1">Uncharacterized protein</fullName>
    </submittedName>
</protein>
<reference evidence="1" key="2">
    <citation type="submission" date="2023-02" db="EMBL/GenBank/DDBJ databases">
        <authorList>
            <consortium name="DOE Joint Genome Institute"/>
            <person name="Mondo S.J."/>
            <person name="Chang Y."/>
            <person name="Wang Y."/>
            <person name="Ahrendt S."/>
            <person name="Andreopoulos W."/>
            <person name="Barry K."/>
            <person name="Beard J."/>
            <person name="Benny G.L."/>
            <person name="Blankenship S."/>
            <person name="Bonito G."/>
            <person name="Cuomo C."/>
            <person name="Desiro A."/>
            <person name="Gervers K.A."/>
            <person name="Hundley H."/>
            <person name="Kuo A."/>
            <person name="LaButti K."/>
            <person name="Lang B.F."/>
            <person name="Lipzen A."/>
            <person name="O'Donnell K."/>
            <person name="Pangilinan J."/>
            <person name="Reynolds N."/>
            <person name="Sandor L."/>
            <person name="Smith M.W."/>
            <person name="Tsang A."/>
            <person name="Grigoriev I.V."/>
            <person name="Stajich J.E."/>
            <person name="Spatafora J.W."/>
        </authorList>
    </citation>
    <scope>NUCLEOTIDE SEQUENCE</scope>
    <source>
        <strain evidence="1">RSA 2281</strain>
    </source>
</reference>
<dbReference type="Proteomes" id="UP001209540">
    <property type="component" value="Unassembled WGS sequence"/>
</dbReference>
<name>A0AAD5PJK0_9FUNG</name>
<reference evidence="1" key="1">
    <citation type="journal article" date="2022" name="IScience">
        <title>Evolution of zygomycete secretomes and the origins of terrestrial fungal ecologies.</title>
        <authorList>
            <person name="Chang Y."/>
            <person name="Wang Y."/>
            <person name="Mondo S."/>
            <person name="Ahrendt S."/>
            <person name="Andreopoulos W."/>
            <person name="Barry K."/>
            <person name="Beard J."/>
            <person name="Benny G.L."/>
            <person name="Blankenship S."/>
            <person name="Bonito G."/>
            <person name="Cuomo C."/>
            <person name="Desiro A."/>
            <person name="Gervers K.A."/>
            <person name="Hundley H."/>
            <person name="Kuo A."/>
            <person name="LaButti K."/>
            <person name="Lang B.F."/>
            <person name="Lipzen A."/>
            <person name="O'Donnell K."/>
            <person name="Pangilinan J."/>
            <person name="Reynolds N."/>
            <person name="Sandor L."/>
            <person name="Smith M.E."/>
            <person name="Tsang A."/>
            <person name="Grigoriev I.V."/>
            <person name="Stajich J.E."/>
            <person name="Spatafora J.W."/>
        </authorList>
    </citation>
    <scope>NUCLEOTIDE SEQUENCE</scope>
    <source>
        <strain evidence="1">RSA 2281</strain>
    </source>
</reference>
<comment type="caution">
    <text evidence="1">The sequence shown here is derived from an EMBL/GenBank/DDBJ whole genome shotgun (WGS) entry which is preliminary data.</text>
</comment>
<gene>
    <name evidence="1" type="ORF">BDA99DRAFT_531980</name>
</gene>
<evidence type="ECO:0000313" key="1">
    <source>
        <dbReference type="EMBL" id="KAI9276885.1"/>
    </source>
</evidence>
<sequence length="292" mass="33820">MIDIFYATFFLQAPRGTFLCKTVGFELAKKRRVKHSRIEMISKHMREQYSKITHSGSNQFPWAEIKKCPRTDYPNVPCYIYEDKRVALIGYDFGTDKKTGEISNNAIRPNNLSACRQQSLANAIEKETIQPVEIEKLHEALPLHAITGPTRRRSRRSNKFDITPIPNHQLHPERYFNVIEYVEMKNGKIEPQIVLKLKREYASIENSSENGGDTLKHVRAEEQVPPNTSSQSNNSKIIDNILMREQDRWLLDTPKSWSVITRGEETFIMFGRPLNAQTMTIIVRSVRRTGRT</sequence>
<dbReference type="EMBL" id="JAIXMP010000002">
    <property type="protein sequence ID" value="KAI9276885.1"/>
    <property type="molecule type" value="Genomic_DNA"/>
</dbReference>
<accession>A0AAD5PJK0</accession>
<proteinExistence type="predicted"/>
<keyword evidence="2" id="KW-1185">Reference proteome</keyword>